<accession>A0A1K0IFT6</accession>
<gene>
    <name evidence="1" type="ORF">CNECB9_2540030</name>
</gene>
<name>A0A1K0IFT6_CUPNE</name>
<proteinExistence type="predicted"/>
<reference evidence="1" key="1">
    <citation type="submission" date="2016-09" db="EMBL/GenBank/DDBJ databases">
        <authorList>
            <person name="Capua I."/>
            <person name="De Benedictis P."/>
            <person name="Joannis T."/>
            <person name="Lombin L.H."/>
            <person name="Cattoli G."/>
        </authorList>
    </citation>
    <scope>NUCLEOTIDE SEQUENCE</scope>
    <source>
        <strain evidence="1">B9</strain>
    </source>
</reference>
<protein>
    <submittedName>
        <fullName evidence="1">Uncharacterized protein</fullName>
    </submittedName>
</protein>
<dbReference type="AlphaFoldDB" id="A0A1K0IFT6"/>
<dbReference type="EMBL" id="FMSH01000173">
    <property type="protein sequence ID" value="SCU75797.1"/>
    <property type="molecule type" value="Genomic_DNA"/>
</dbReference>
<organism evidence="1">
    <name type="scientific">Cupriavidus necator</name>
    <name type="common">Alcaligenes eutrophus</name>
    <name type="synonym">Ralstonia eutropha</name>
    <dbReference type="NCBI Taxonomy" id="106590"/>
    <lineage>
        <taxon>Bacteria</taxon>
        <taxon>Pseudomonadati</taxon>
        <taxon>Pseudomonadota</taxon>
        <taxon>Betaproteobacteria</taxon>
        <taxon>Burkholderiales</taxon>
        <taxon>Burkholderiaceae</taxon>
        <taxon>Cupriavidus</taxon>
    </lineage>
</organism>
<sequence>MAIIFTFVGSRIRAEALISGPDTHLSADVGPNEAFTFNDSRVSLVNFVEIAFTFALWANAWQRQQSSGSSRSLRG</sequence>
<evidence type="ECO:0000313" key="1">
    <source>
        <dbReference type="EMBL" id="SCU75797.1"/>
    </source>
</evidence>